<name>A0AAW2UL64_9LAMI</name>
<organism evidence="2">
    <name type="scientific">Sesamum latifolium</name>
    <dbReference type="NCBI Taxonomy" id="2727402"/>
    <lineage>
        <taxon>Eukaryota</taxon>
        <taxon>Viridiplantae</taxon>
        <taxon>Streptophyta</taxon>
        <taxon>Embryophyta</taxon>
        <taxon>Tracheophyta</taxon>
        <taxon>Spermatophyta</taxon>
        <taxon>Magnoliopsida</taxon>
        <taxon>eudicotyledons</taxon>
        <taxon>Gunneridae</taxon>
        <taxon>Pentapetalae</taxon>
        <taxon>asterids</taxon>
        <taxon>lamiids</taxon>
        <taxon>Lamiales</taxon>
        <taxon>Pedaliaceae</taxon>
        <taxon>Sesamum</taxon>
    </lineage>
</organism>
<protein>
    <recommendedName>
        <fullName evidence="1">Reverse transcriptase domain-containing protein</fullName>
    </recommendedName>
</protein>
<dbReference type="PANTHER" id="PTHR46890">
    <property type="entry name" value="NON-LTR RETROLELEMENT REVERSE TRANSCRIPTASE-LIKE PROTEIN-RELATED"/>
    <property type="match status" value="1"/>
</dbReference>
<dbReference type="Pfam" id="PF00078">
    <property type="entry name" value="RVT_1"/>
    <property type="match status" value="1"/>
</dbReference>
<dbReference type="SUPFAM" id="SSF56672">
    <property type="entry name" value="DNA/RNA polymerases"/>
    <property type="match status" value="1"/>
</dbReference>
<sequence>MYLDNIYNEHKAYSSSSSRAGSAQLAPCICCFKSGPSIFKLLKIKGYQYKGITGNFSYSRPWARHIISEDEAIELARKVTPNDVKQAVFDISEDKAPGPNGFSSGFFKAAWPVVGTEVTKVVLEFFATGKLLKQVNATLLSLIPKVWSPTMVGEFRPISCCNVLYKVITKIIVMRRSVVLDSLIRPSQNAFVSGRTISDNILLAQLLPPRCALKVDLRKAYDTVERDFLIAVLKLFGFPSLFILWIKECVTSLLYSVCLNGAAHGYFKGHEA</sequence>
<comment type="caution">
    <text evidence="2">The sequence shown here is derived from an EMBL/GenBank/DDBJ whole genome shotgun (WGS) entry which is preliminary data.</text>
</comment>
<reference evidence="2" key="2">
    <citation type="journal article" date="2024" name="Plant">
        <title>Genomic evolution and insights into agronomic trait innovations of Sesamum species.</title>
        <authorList>
            <person name="Miao H."/>
            <person name="Wang L."/>
            <person name="Qu L."/>
            <person name="Liu H."/>
            <person name="Sun Y."/>
            <person name="Le M."/>
            <person name="Wang Q."/>
            <person name="Wei S."/>
            <person name="Zheng Y."/>
            <person name="Lin W."/>
            <person name="Duan Y."/>
            <person name="Cao H."/>
            <person name="Xiong S."/>
            <person name="Wang X."/>
            <person name="Wei L."/>
            <person name="Li C."/>
            <person name="Ma Q."/>
            <person name="Ju M."/>
            <person name="Zhao R."/>
            <person name="Li G."/>
            <person name="Mu C."/>
            <person name="Tian Q."/>
            <person name="Mei H."/>
            <person name="Zhang T."/>
            <person name="Gao T."/>
            <person name="Zhang H."/>
        </authorList>
    </citation>
    <scope>NUCLEOTIDE SEQUENCE</scope>
    <source>
        <strain evidence="2">KEN1</strain>
    </source>
</reference>
<evidence type="ECO:0000259" key="1">
    <source>
        <dbReference type="Pfam" id="PF00078"/>
    </source>
</evidence>
<evidence type="ECO:0000313" key="2">
    <source>
        <dbReference type="EMBL" id="KAL0417077.1"/>
    </source>
</evidence>
<dbReference type="InterPro" id="IPR052343">
    <property type="entry name" value="Retrotransposon-Effector_Assoc"/>
</dbReference>
<proteinExistence type="predicted"/>
<dbReference type="InterPro" id="IPR000477">
    <property type="entry name" value="RT_dom"/>
</dbReference>
<accession>A0AAW2UL64</accession>
<gene>
    <name evidence="2" type="ORF">Slati_3539600</name>
</gene>
<dbReference type="AlphaFoldDB" id="A0AAW2UL64"/>
<reference evidence="2" key="1">
    <citation type="submission" date="2020-06" db="EMBL/GenBank/DDBJ databases">
        <authorList>
            <person name="Li T."/>
            <person name="Hu X."/>
            <person name="Zhang T."/>
            <person name="Song X."/>
            <person name="Zhang H."/>
            <person name="Dai N."/>
            <person name="Sheng W."/>
            <person name="Hou X."/>
            <person name="Wei L."/>
        </authorList>
    </citation>
    <scope>NUCLEOTIDE SEQUENCE</scope>
    <source>
        <strain evidence="2">KEN1</strain>
        <tissue evidence="2">Leaf</tissue>
    </source>
</reference>
<feature type="domain" description="Reverse transcriptase" evidence="1">
    <location>
        <begin position="152"/>
        <end position="257"/>
    </location>
</feature>
<dbReference type="InterPro" id="IPR043502">
    <property type="entry name" value="DNA/RNA_pol_sf"/>
</dbReference>
<dbReference type="EMBL" id="JACGWN010000012">
    <property type="protein sequence ID" value="KAL0417077.1"/>
    <property type="molecule type" value="Genomic_DNA"/>
</dbReference>
<dbReference type="PANTHER" id="PTHR46890:SF48">
    <property type="entry name" value="RNA-DIRECTED DNA POLYMERASE"/>
    <property type="match status" value="1"/>
</dbReference>